<feature type="compositionally biased region" description="Basic and acidic residues" evidence="1">
    <location>
        <begin position="39"/>
        <end position="69"/>
    </location>
</feature>
<evidence type="ECO:0000313" key="3">
    <source>
        <dbReference type="Proteomes" id="UP000249723"/>
    </source>
</evidence>
<reference evidence="3" key="1">
    <citation type="submission" date="2016-10" db="EMBL/GenBank/DDBJ databases">
        <authorList>
            <person name="Jeantristanb JTB J.-T."/>
            <person name="Ricardo R."/>
        </authorList>
    </citation>
    <scope>NUCLEOTIDE SEQUENCE [LARGE SCALE GENOMIC DNA]</scope>
</reference>
<evidence type="ECO:0000256" key="1">
    <source>
        <dbReference type="SAM" id="MobiDB-lite"/>
    </source>
</evidence>
<gene>
    <name evidence="2" type="ORF">BZ3500_MVSOF-1268-A1-R1_CHR10-2G02816</name>
</gene>
<accession>A0A2X0KPK5</accession>
<organism evidence="2 3">
    <name type="scientific">Microbotryum saponariae</name>
    <dbReference type="NCBI Taxonomy" id="289078"/>
    <lineage>
        <taxon>Eukaryota</taxon>
        <taxon>Fungi</taxon>
        <taxon>Dikarya</taxon>
        <taxon>Basidiomycota</taxon>
        <taxon>Pucciniomycotina</taxon>
        <taxon>Microbotryomycetes</taxon>
        <taxon>Microbotryales</taxon>
        <taxon>Microbotryaceae</taxon>
        <taxon>Microbotryum</taxon>
    </lineage>
</organism>
<name>A0A2X0KPK5_9BASI</name>
<keyword evidence="3" id="KW-1185">Reference proteome</keyword>
<proteinExistence type="predicted"/>
<dbReference type="EMBL" id="FMWP01000117">
    <property type="protein sequence ID" value="SDA01586.1"/>
    <property type="molecule type" value="Genomic_DNA"/>
</dbReference>
<feature type="compositionally biased region" description="Polar residues" evidence="1">
    <location>
        <begin position="70"/>
        <end position="82"/>
    </location>
</feature>
<protein>
    <submittedName>
        <fullName evidence="2">BZ3500_MvSof-1268-A1-R1_Chr10-2g02816 protein</fullName>
    </submittedName>
</protein>
<dbReference type="AlphaFoldDB" id="A0A2X0KPK5"/>
<sequence>MACPYTVRRIRRVLNAKAFTNMLGLKVTGNVGGDDDDYTRETRERARERAKARRSERGVDREATAEDTRLQGSQQVQCTGLW</sequence>
<evidence type="ECO:0000313" key="2">
    <source>
        <dbReference type="EMBL" id="SDA01586.1"/>
    </source>
</evidence>
<dbReference type="Proteomes" id="UP000249723">
    <property type="component" value="Unassembled WGS sequence"/>
</dbReference>
<feature type="region of interest" description="Disordered" evidence="1">
    <location>
        <begin position="30"/>
        <end position="82"/>
    </location>
</feature>